<evidence type="ECO:0000256" key="4">
    <source>
        <dbReference type="ARBA" id="ARBA00022771"/>
    </source>
</evidence>
<dbReference type="AlphaFoldDB" id="A0A8J2R0J3"/>
<evidence type="ECO:0000256" key="11">
    <source>
        <dbReference type="PROSITE-ProRule" id="PRU00094"/>
    </source>
</evidence>
<comment type="subcellular location">
    <subcellularLocation>
        <location evidence="1">Nucleus</location>
    </subcellularLocation>
</comment>
<reference evidence="14" key="1">
    <citation type="submission" date="2021-09" db="EMBL/GenBank/DDBJ databases">
        <authorList>
            <person name="Martin H S."/>
        </authorList>
    </citation>
    <scope>NUCLEOTIDE SEQUENCE</scope>
</reference>
<keyword evidence="7" id="KW-0238">DNA-binding</keyword>
<keyword evidence="3" id="KW-0677">Repeat</keyword>
<name>A0A8J2R0J3_9NEOP</name>
<accession>A0A8J2R0J3</accession>
<proteinExistence type="predicted"/>
<dbReference type="GO" id="GO:0000981">
    <property type="term" value="F:DNA-binding transcription factor activity, RNA polymerase II-specific"/>
    <property type="evidence" value="ECO:0007669"/>
    <property type="project" value="TreeGrafter"/>
</dbReference>
<evidence type="ECO:0000313" key="14">
    <source>
        <dbReference type="EMBL" id="CAG9576379.1"/>
    </source>
</evidence>
<protein>
    <submittedName>
        <fullName evidence="14">(African queen) hypothetical protein</fullName>
    </submittedName>
</protein>
<evidence type="ECO:0000256" key="7">
    <source>
        <dbReference type="ARBA" id="ARBA00023125"/>
    </source>
</evidence>
<evidence type="ECO:0000256" key="9">
    <source>
        <dbReference type="ARBA" id="ARBA00023163"/>
    </source>
</evidence>
<dbReference type="PROSITE" id="PS00344">
    <property type="entry name" value="GATA_ZN_FINGER_1"/>
    <property type="match status" value="1"/>
</dbReference>
<dbReference type="EMBL" id="CAKASE010000074">
    <property type="protein sequence ID" value="CAG9576379.1"/>
    <property type="molecule type" value="Genomic_DNA"/>
</dbReference>
<gene>
    <name evidence="14" type="ORF">DCHRY22_LOCUS12030</name>
</gene>
<keyword evidence="6" id="KW-0805">Transcription regulation</keyword>
<dbReference type="Proteomes" id="UP000789524">
    <property type="component" value="Unassembled WGS sequence"/>
</dbReference>
<feature type="region of interest" description="Disordered" evidence="12">
    <location>
        <begin position="352"/>
        <end position="413"/>
    </location>
</feature>
<evidence type="ECO:0000256" key="6">
    <source>
        <dbReference type="ARBA" id="ARBA00023015"/>
    </source>
</evidence>
<dbReference type="InterPro" id="IPR000679">
    <property type="entry name" value="Znf_GATA"/>
</dbReference>
<feature type="region of interest" description="Disordered" evidence="12">
    <location>
        <begin position="61"/>
        <end position="107"/>
    </location>
</feature>
<dbReference type="GO" id="GO:0008270">
    <property type="term" value="F:zinc ion binding"/>
    <property type="evidence" value="ECO:0007669"/>
    <property type="project" value="UniProtKB-KW"/>
</dbReference>
<evidence type="ECO:0000256" key="12">
    <source>
        <dbReference type="SAM" id="MobiDB-lite"/>
    </source>
</evidence>
<keyword evidence="10" id="KW-0539">Nucleus</keyword>
<evidence type="ECO:0000256" key="2">
    <source>
        <dbReference type="ARBA" id="ARBA00022723"/>
    </source>
</evidence>
<feature type="compositionally biased region" description="Pro residues" evidence="12">
    <location>
        <begin position="379"/>
        <end position="391"/>
    </location>
</feature>
<keyword evidence="5" id="KW-0862">Zinc</keyword>
<feature type="region of interest" description="Disordered" evidence="12">
    <location>
        <begin position="124"/>
        <end position="186"/>
    </location>
</feature>
<feature type="compositionally biased region" description="Low complexity" evidence="12">
    <location>
        <begin position="392"/>
        <end position="405"/>
    </location>
</feature>
<evidence type="ECO:0000256" key="3">
    <source>
        <dbReference type="ARBA" id="ARBA00022737"/>
    </source>
</evidence>
<dbReference type="GO" id="GO:0000978">
    <property type="term" value="F:RNA polymerase II cis-regulatory region sequence-specific DNA binding"/>
    <property type="evidence" value="ECO:0007669"/>
    <property type="project" value="TreeGrafter"/>
</dbReference>
<dbReference type="PRINTS" id="PR00619">
    <property type="entry name" value="GATAZNFINGER"/>
</dbReference>
<dbReference type="GO" id="GO:0045165">
    <property type="term" value="P:cell fate commitment"/>
    <property type="evidence" value="ECO:0007669"/>
    <property type="project" value="TreeGrafter"/>
</dbReference>
<keyword evidence="2" id="KW-0479">Metal-binding</keyword>
<evidence type="ECO:0000259" key="13">
    <source>
        <dbReference type="PROSITE" id="PS50114"/>
    </source>
</evidence>
<dbReference type="CDD" id="cd00202">
    <property type="entry name" value="ZnF_GATA"/>
    <property type="match status" value="1"/>
</dbReference>
<evidence type="ECO:0000313" key="15">
    <source>
        <dbReference type="Proteomes" id="UP000789524"/>
    </source>
</evidence>
<comment type="caution">
    <text evidence="14">The sequence shown here is derived from an EMBL/GenBank/DDBJ whole genome shotgun (WGS) entry which is preliminary data.</text>
</comment>
<dbReference type="FunFam" id="3.30.50.10:FF:000001">
    <property type="entry name" value="GATA transcription factor (GATAd)"/>
    <property type="match status" value="1"/>
</dbReference>
<sequence>MIMLHDAWPSAWPKTENFELDALFGEVNNNCIKVRGSSNGSSSARLAAGRDSCVCSEGEAECGAAGADSPPPPALGYAPGEELSPSHSRSYQELRPAPAHAHPHATHARDMQAYAHLEESLFKPAGGSTDGAYLRGRSPRPTPSPERRDDYRALHYESYAGAPPPPPPPYTHEHHHHVDGGGGGGGSNSVYSRCSYPTSSSPYFNGDNIGQTQLWSSSAAGSPNYGGAGVMEEYSEAGEAESPGALPAFSRFAPAFAAVTSRPSIVYGANTLASNAYGQSDMWGLNGGRRNHLSAAASLSAIDMAEVFTEGRECVNCGAIDTPLWRRDGTGHYLCNACGLYTKMNGMNRPLKPPRGGWYVSGTRRRRRRPLPTYAGSPSRPPLDRPSPPPTTLALPAPARNPRPSVRLARSVA</sequence>
<dbReference type="GO" id="GO:0000122">
    <property type="term" value="P:negative regulation of transcription by RNA polymerase II"/>
    <property type="evidence" value="ECO:0007669"/>
    <property type="project" value="TreeGrafter"/>
</dbReference>
<dbReference type="InterPro" id="IPR039355">
    <property type="entry name" value="Transcription_factor_GATA"/>
</dbReference>
<keyword evidence="15" id="KW-1185">Reference proteome</keyword>
<organism evidence="14 15">
    <name type="scientific">Danaus chrysippus</name>
    <name type="common">African queen</name>
    <dbReference type="NCBI Taxonomy" id="151541"/>
    <lineage>
        <taxon>Eukaryota</taxon>
        <taxon>Metazoa</taxon>
        <taxon>Ecdysozoa</taxon>
        <taxon>Arthropoda</taxon>
        <taxon>Hexapoda</taxon>
        <taxon>Insecta</taxon>
        <taxon>Pterygota</taxon>
        <taxon>Neoptera</taxon>
        <taxon>Endopterygota</taxon>
        <taxon>Lepidoptera</taxon>
        <taxon>Glossata</taxon>
        <taxon>Ditrysia</taxon>
        <taxon>Papilionoidea</taxon>
        <taxon>Nymphalidae</taxon>
        <taxon>Danainae</taxon>
        <taxon>Danaini</taxon>
        <taxon>Danaina</taxon>
        <taxon>Danaus</taxon>
        <taxon>Anosia</taxon>
    </lineage>
</organism>
<dbReference type="Pfam" id="PF00320">
    <property type="entry name" value="GATA"/>
    <property type="match status" value="1"/>
</dbReference>
<dbReference type="PANTHER" id="PTHR10071:SF337">
    <property type="entry name" value="GATA-BINDING FACTOR A"/>
    <property type="match status" value="1"/>
</dbReference>
<dbReference type="InterPro" id="IPR013088">
    <property type="entry name" value="Znf_NHR/GATA"/>
</dbReference>
<evidence type="ECO:0000256" key="10">
    <source>
        <dbReference type="ARBA" id="ARBA00023242"/>
    </source>
</evidence>
<keyword evidence="8" id="KW-0010">Activator</keyword>
<feature type="domain" description="GATA-type" evidence="13">
    <location>
        <begin position="308"/>
        <end position="364"/>
    </location>
</feature>
<dbReference type="OrthoDB" id="2162994at2759"/>
<evidence type="ECO:0000256" key="5">
    <source>
        <dbReference type="ARBA" id="ARBA00022833"/>
    </source>
</evidence>
<keyword evidence="9" id="KW-0804">Transcription</keyword>
<keyword evidence="4 11" id="KW-0863">Zinc-finger</keyword>
<dbReference type="SUPFAM" id="SSF57716">
    <property type="entry name" value="Glucocorticoid receptor-like (DNA-binding domain)"/>
    <property type="match status" value="1"/>
</dbReference>
<dbReference type="GO" id="GO:0045944">
    <property type="term" value="P:positive regulation of transcription by RNA polymerase II"/>
    <property type="evidence" value="ECO:0007669"/>
    <property type="project" value="TreeGrafter"/>
</dbReference>
<evidence type="ECO:0000256" key="1">
    <source>
        <dbReference type="ARBA" id="ARBA00004123"/>
    </source>
</evidence>
<dbReference type="SMART" id="SM00401">
    <property type="entry name" value="ZnF_GATA"/>
    <property type="match status" value="1"/>
</dbReference>
<dbReference type="PROSITE" id="PS50114">
    <property type="entry name" value="GATA_ZN_FINGER_2"/>
    <property type="match status" value="1"/>
</dbReference>
<dbReference type="Gene3D" id="3.30.50.10">
    <property type="entry name" value="Erythroid Transcription Factor GATA-1, subunit A"/>
    <property type="match status" value="1"/>
</dbReference>
<dbReference type="PANTHER" id="PTHR10071">
    <property type="entry name" value="TRANSCRIPTION FACTOR GATA FAMILY MEMBER"/>
    <property type="match status" value="1"/>
</dbReference>
<evidence type="ECO:0000256" key="8">
    <source>
        <dbReference type="ARBA" id="ARBA00023159"/>
    </source>
</evidence>
<dbReference type="GO" id="GO:0005634">
    <property type="term" value="C:nucleus"/>
    <property type="evidence" value="ECO:0007669"/>
    <property type="project" value="UniProtKB-SubCell"/>
</dbReference>
<feature type="compositionally biased region" description="Basic and acidic residues" evidence="12">
    <location>
        <begin position="145"/>
        <end position="155"/>
    </location>
</feature>